<comment type="caution">
    <text evidence="2">The sequence shown here is derived from an EMBL/GenBank/DDBJ whole genome shotgun (WGS) entry which is preliminary data.</text>
</comment>
<organism evidence="2 3">
    <name type="scientific">Hibiscus syriacus</name>
    <name type="common">Rose of Sharon</name>
    <dbReference type="NCBI Taxonomy" id="106335"/>
    <lineage>
        <taxon>Eukaryota</taxon>
        <taxon>Viridiplantae</taxon>
        <taxon>Streptophyta</taxon>
        <taxon>Embryophyta</taxon>
        <taxon>Tracheophyta</taxon>
        <taxon>Spermatophyta</taxon>
        <taxon>Magnoliopsida</taxon>
        <taxon>eudicotyledons</taxon>
        <taxon>Gunneridae</taxon>
        <taxon>Pentapetalae</taxon>
        <taxon>rosids</taxon>
        <taxon>malvids</taxon>
        <taxon>Malvales</taxon>
        <taxon>Malvaceae</taxon>
        <taxon>Malvoideae</taxon>
        <taxon>Hibiscus</taxon>
    </lineage>
</organism>
<dbReference type="InterPro" id="IPR044216">
    <property type="entry name" value="WDL7"/>
</dbReference>
<gene>
    <name evidence="2" type="ORF">F3Y22_tig00110888pilonHSYRG00036</name>
</gene>
<name>A0A6A2ZHX9_HIBSY</name>
<dbReference type="PANTHER" id="PTHR47067">
    <property type="entry name" value="TPX2 (TARGETING PROTEIN FOR XKLP2) PROTEIN FAMILY-RELATED"/>
    <property type="match status" value="1"/>
</dbReference>
<feature type="region of interest" description="Disordered" evidence="1">
    <location>
        <begin position="112"/>
        <end position="137"/>
    </location>
</feature>
<reference evidence="2" key="1">
    <citation type="submission" date="2019-09" db="EMBL/GenBank/DDBJ databases">
        <title>Draft genome information of white flower Hibiscus syriacus.</title>
        <authorList>
            <person name="Kim Y.-M."/>
        </authorList>
    </citation>
    <scope>NUCLEOTIDE SEQUENCE [LARGE SCALE GENOMIC DNA]</scope>
    <source>
        <strain evidence="2">YM2019G1</strain>
    </source>
</reference>
<dbReference type="EMBL" id="VEPZ02001147">
    <property type="protein sequence ID" value="KAE8691611.1"/>
    <property type="molecule type" value="Genomic_DNA"/>
</dbReference>
<dbReference type="AlphaFoldDB" id="A0A6A2ZHX9"/>
<feature type="region of interest" description="Disordered" evidence="1">
    <location>
        <begin position="1"/>
        <end position="91"/>
    </location>
</feature>
<feature type="compositionally biased region" description="Polar residues" evidence="1">
    <location>
        <begin position="128"/>
        <end position="137"/>
    </location>
</feature>
<feature type="compositionally biased region" description="Polar residues" evidence="1">
    <location>
        <begin position="26"/>
        <end position="45"/>
    </location>
</feature>
<evidence type="ECO:0000313" key="2">
    <source>
        <dbReference type="EMBL" id="KAE8691611.1"/>
    </source>
</evidence>
<accession>A0A6A2ZHX9</accession>
<dbReference type="Proteomes" id="UP000436088">
    <property type="component" value="Unassembled WGS sequence"/>
</dbReference>
<evidence type="ECO:0000313" key="3">
    <source>
        <dbReference type="Proteomes" id="UP000436088"/>
    </source>
</evidence>
<proteinExistence type="predicted"/>
<dbReference type="PANTHER" id="PTHR47067:SF7">
    <property type="entry name" value="TPX2 (TARGETING PROTEIN FOR XKLP2) PROTEIN FAMILY"/>
    <property type="match status" value="1"/>
</dbReference>
<protein>
    <submittedName>
        <fullName evidence="2">TPX2 family protein, putative isoform 3</fullName>
    </submittedName>
</protein>
<evidence type="ECO:0000256" key="1">
    <source>
        <dbReference type="SAM" id="MobiDB-lite"/>
    </source>
</evidence>
<keyword evidence="3" id="KW-1185">Reference proteome</keyword>
<sequence>MEKPLLKNGKTNQDESEVTCKRRPSHSSSKVSANARTSKVPSSPTKFKASLRPNNGNNLTPRAKKPAAIDISERKRTTPKSSHKSINFSPAKEFSKSTSTIFTKINGSRIDLSSKASKERPKPLRTPSKASISGKLKQSSATPWSDIKVKKVLEHQLIPQPVSAKQLVENGAFFLKTICSRILSGRRNKSQSPGILASFSLRTEERAALSLPFSPSFFKGLKRNSMLLGNKNYSSKQLSRKKQGPNSRNYDNAFASRQDHCQIFIKKQHPKIRFRR</sequence>